<dbReference type="Proteomes" id="UP000231484">
    <property type="component" value="Unassembled WGS sequence"/>
</dbReference>
<dbReference type="AlphaFoldDB" id="A0A2N9XWS5"/>
<evidence type="ECO:0000313" key="1">
    <source>
        <dbReference type="EMBL" id="PIT54230.1"/>
    </source>
</evidence>
<dbReference type="EMBL" id="MEIQ01000002">
    <property type="protein sequence ID" value="PIT54230.1"/>
    <property type="molecule type" value="Genomic_DNA"/>
</dbReference>
<organism evidence="1 2">
    <name type="scientific">Snodgrassella alvi</name>
    <dbReference type="NCBI Taxonomy" id="1196083"/>
    <lineage>
        <taxon>Bacteria</taxon>
        <taxon>Pseudomonadati</taxon>
        <taxon>Pseudomonadota</taxon>
        <taxon>Betaproteobacteria</taxon>
        <taxon>Neisseriales</taxon>
        <taxon>Neisseriaceae</taxon>
        <taxon>Snodgrassella</taxon>
    </lineage>
</organism>
<proteinExistence type="predicted"/>
<accession>A0A2N9XWS5</accession>
<name>A0A2N9XWS5_9NEIS</name>
<comment type="caution">
    <text evidence="1">The sequence shown here is derived from an EMBL/GenBank/DDBJ whole genome shotgun (WGS) entry which is preliminary data.</text>
</comment>
<protein>
    <submittedName>
        <fullName evidence="1">Uncharacterized protein</fullName>
    </submittedName>
</protein>
<gene>
    <name evidence="1" type="ORF">BHC48_00665</name>
</gene>
<reference evidence="1 2" key="1">
    <citation type="journal article" date="2017" name="MBio">
        <title>Type VI secretion-mediated competition in the bee gut microbiome.</title>
        <authorList>
            <person name="Steele M.I."/>
            <person name="Kwong W.K."/>
            <person name="Powell J.E."/>
            <person name="Whiteley M."/>
            <person name="Moran N.A."/>
        </authorList>
    </citation>
    <scope>NUCLEOTIDE SEQUENCE [LARGE SCALE GENOMIC DNA]</scope>
    <source>
        <strain evidence="1 2">Occ4-2</strain>
    </source>
</reference>
<evidence type="ECO:0000313" key="2">
    <source>
        <dbReference type="Proteomes" id="UP000231484"/>
    </source>
</evidence>
<sequence>MTEPSSTRHYPARDTTTAQNKPTIKQYQTCLLHLAWQVTAVSGAKLLKNTTPLDTFTSNSSA</sequence>